<gene>
    <name evidence="1" type="ORF">rsdtw13_11300</name>
</gene>
<evidence type="ECO:0000313" key="2">
    <source>
        <dbReference type="Proteomes" id="UP001058074"/>
    </source>
</evidence>
<protein>
    <submittedName>
        <fullName evidence="1">Uncharacterized protein</fullName>
    </submittedName>
</protein>
<sequence length="145" mass="16721">MKRTIGILTKNTFNSFTKIIFLSFFSIIYFLEFFVYYVLSSPVDPGFKEDRVADLNLILILCFTKVLSISVYYFILNKLKMEYENSYVYLVVLSSISAVAYLPMVSFSYNVIIALRIFTPIIVNILIILILGNSLRNSLGKSKMF</sequence>
<name>A0ACB5R9L2_9CLOT</name>
<organism evidence="1 2">
    <name type="scientific">Inconstantimicrobium mannanitabidum</name>
    <dbReference type="NCBI Taxonomy" id="1604901"/>
    <lineage>
        <taxon>Bacteria</taxon>
        <taxon>Bacillati</taxon>
        <taxon>Bacillota</taxon>
        <taxon>Clostridia</taxon>
        <taxon>Eubacteriales</taxon>
        <taxon>Clostridiaceae</taxon>
        <taxon>Inconstantimicrobium</taxon>
    </lineage>
</organism>
<evidence type="ECO:0000313" key="1">
    <source>
        <dbReference type="EMBL" id="GKX65872.1"/>
    </source>
</evidence>
<proteinExistence type="predicted"/>
<accession>A0ACB5R9L2</accession>
<dbReference type="EMBL" id="BROD01000001">
    <property type="protein sequence ID" value="GKX65872.1"/>
    <property type="molecule type" value="Genomic_DNA"/>
</dbReference>
<dbReference type="Proteomes" id="UP001058074">
    <property type="component" value="Unassembled WGS sequence"/>
</dbReference>
<keyword evidence="2" id="KW-1185">Reference proteome</keyword>
<comment type="caution">
    <text evidence="1">The sequence shown here is derived from an EMBL/GenBank/DDBJ whole genome shotgun (WGS) entry which is preliminary data.</text>
</comment>
<reference evidence="1" key="1">
    <citation type="journal article" date="2025" name="Int. J. Syst. Evol. Microbiol.">
        <title>Inconstantimicrobium mannanitabidum sp. nov., a novel member of the family Clostridiaceae isolated from anoxic soil under the treatment of reductive soil disinfestation.</title>
        <authorList>
            <person name="Ueki A."/>
            <person name="Tonouchi A."/>
            <person name="Honma S."/>
            <person name="Kaku N."/>
            <person name="Ueki K."/>
        </authorList>
    </citation>
    <scope>NUCLEOTIDE SEQUENCE</scope>
    <source>
        <strain evidence="1">TW13</strain>
    </source>
</reference>